<sequence length="313" mass="33988">MEANPMTDAESTPRKFIQFDLNTAAITDLATKFLKPEKLIPLLQEHNSVIIVAALWLTLHIRSWLSVLPLPIPSLATLPLVLLTLVSLSLITPARTLTGLAYHTYTEISSSITSLTQKILPAWLPRAIPIVLLFSITRAITILLVLAVSEILKKYRKGVVGVTEEADQAIHRAVSAAGKAGELVREAKGLEMQAMQLAAAVVDDDNETARATVTAAREVKTEVEGIVKEVEVLGAKVDKVRELAERAKAVAEEGDLELAEEMVVNVGKLVERAVQGGEKVREKLEGVRGRLWGLSLGESSGYCSFESECPRPT</sequence>
<comment type="caution">
    <text evidence="2">The sequence shown here is derived from an EMBL/GenBank/DDBJ whole genome shotgun (WGS) entry which is preliminary data.</text>
</comment>
<feature type="transmembrane region" description="Helical" evidence="1">
    <location>
        <begin position="72"/>
        <end position="91"/>
    </location>
</feature>
<dbReference type="OrthoDB" id="3940760at2759"/>
<evidence type="ECO:0000313" key="2">
    <source>
        <dbReference type="EMBL" id="RYP11084.1"/>
    </source>
</evidence>
<accession>A0A4Q4TWU2</accession>
<organism evidence="2 3">
    <name type="scientific">Monosporascus ibericus</name>
    <dbReference type="NCBI Taxonomy" id="155417"/>
    <lineage>
        <taxon>Eukaryota</taxon>
        <taxon>Fungi</taxon>
        <taxon>Dikarya</taxon>
        <taxon>Ascomycota</taxon>
        <taxon>Pezizomycotina</taxon>
        <taxon>Sordariomycetes</taxon>
        <taxon>Xylariomycetidae</taxon>
        <taxon>Xylariales</taxon>
        <taxon>Xylariales incertae sedis</taxon>
        <taxon>Monosporascus</taxon>
    </lineage>
</organism>
<keyword evidence="1" id="KW-1133">Transmembrane helix</keyword>
<keyword evidence="1" id="KW-0812">Transmembrane</keyword>
<dbReference type="EMBL" id="QJNU01000007">
    <property type="protein sequence ID" value="RYP11084.1"/>
    <property type="molecule type" value="Genomic_DNA"/>
</dbReference>
<name>A0A4Q4TWU2_9PEZI</name>
<feature type="transmembrane region" description="Helical" evidence="1">
    <location>
        <begin position="127"/>
        <end position="148"/>
    </location>
</feature>
<dbReference type="Proteomes" id="UP000293360">
    <property type="component" value="Unassembled WGS sequence"/>
</dbReference>
<keyword evidence="3" id="KW-1185">Reference proteome</keyword>
<proteinExistence type="predicted"/>
<protein>
    <submittedName>
        <fullName evidence="2">Uncharacterized protein</fullName>
    </submittedName>
</protein>
<evidence type="ECO:0000256" key="1">
    <source>
        <dbReference type="SAM" id="Phobius"/>
    </source>
</evidence>
<reference evidence="2 3" key="1">
    <citation type="submission" date="2018-06" db="EMBL/GenBank/DDBJ databases">
        <title>Complete Genomes of Monosporascus.</title>
        <authorList>
            <person name="Robinson A.J."/>
            <person name="Natvig D.O."/>
        </authorList>
    </citation>
    <scope>NUCLEOTIDE SEQUENCE [LARGE SCALE GENOMIC DNA]</scope>
    <source>
        <strain evidence="2 3">CBS 110550</strain>
    </source>
</reference>
<gene>
    <name evidence="2" type="ORF">DL764_000242</name>
</gene>
<keyword evidence="1" id="KW-0472">Membrane</keyword>
<dbReference type="AlphaFoldDB" id="A0A4Q4TWU2"/>
<evidence type="ECO:0000313" key="3">
    <source>
        <dbReference type="Proteomes" id="UP000293360"/>
    </source>
</evidence>